<accession>A0A1S6ITZ2</accession>
<dbReference type="EMBL" id="CP019698">
    <property type="protein sequence ID" value="AQS58241.1"/>
    <property type="molecule type" value="Genomic_DNA"/>
</dbReference>
<reference evidence="2 3" key="1">
    <citation type="journal article" date="2016" name="Int. J. Syst. Evol. Microbiol.">
        <title>Desulfotomaculum ferrireducens sp. nov., a moderately thermophilic sulfate-reducing and dissimilatory Fe(III)-reducing bacterium isolated from compost.</title>
        <authorList>
            <person name="Yang G."/>
            <person name="Guo J."/>
            <person name="Zhuang L."/>
            <person name="Yuan Y."/>
            <person name="Zhou S."/>
        </authorList>
    </citation>
    <scope>NUCLEOTIDE SEQUENCE [LARGE SCALE GENOMIC DNA]</scope>
    <source>
        <strain evidence="2 3">GSS09</strain>
    </source>
</reference>
<dbReference type="Gene3D" id="3.60.15.10">
    <property type="entry name" value="Ribonuclease Z/Hydroxyacylglutathione hydrolase-like"/>
    <property type="match status" value="1"/>
</dbReference>
<dbReference type="PANTHER" id="PTHR47619:SF1">
    <property type="entry name" value="EXODEOXYRIBONUCLEASE WALJ"/>
    <property type="match status" value="1"/>
</dbReference>
<evidence type="ECO:0000259" key="1">
    <source>
        <dbReference type="SMART" id="SM00849"/>
    </source>
</evidence>
<proteinExistence type="predicted"/>
<dbReference type="InterPro" id="IPR001279">
    <property type="entry name" value="Metallo-B-lactamas"/>
</dbReference>
<dbReference type="InterPro" id="IPR052533">
    <property type="entry name" value="WalJ/YycJ-like"/>
</dbReference>
<name>A0A1S6ITZ2_9FIRM</name>
<sequence length="260" mass="29134">MRLCSLSSCSYANSVVIQDDHTCILVDCGLRKRDIKPFLNHLGLTPGDIDAVLVTHCHVDHTYGLNYLLAEKDVPIYSTTAVLRELTACYRFKKDPLLRVLKREQAETINTLQVIPYQLSHDVNTIGFLISDGSETLGYITDTGYVPEPCLTAFQSVDYLYIEANHDLEMYQHSRKPYFVKKRNLGPQGHLSNVQCREALTAMGLSRCKLVILAHLSEEDNLPELALNTVRPSLGTATKLVTAPARSPGKWSQLILGEFR</sequence>
<dbReference type="Pfam" id="PF12706">
    <property type="entry name" value="Lactamase_B_2"/>
    <property type="match status" value="1"/>
</dbReference>
<feature type="domain" description="Metallo-beta-lactamase" evidence="1">
    <location>
        <begin position="11"/>
        <end position="190"/>
    </location>
</feature>
<keyword evidence="3" id="KW-1185">Reference proteome</keyword>
<dbReference type="SMART" id="SM00849">
    <property type="entry name" value="Lactamase_B"/>
    <property type="match status" value="1"/>
</dbReference>
<gene>
    <name evidence="2" type="ORF">B0537_03550</name>
</gene>
<dbReference type="Proteomes" id="UP000189464">
    <property type="component" value="Chromosome"/>
</dbReference>
<dbReference type="STRING" id="1833852.B0537_03550"/>
<dbReference type="OrthoDB" id="9781189at2"/>
<evidence type="ECO:0000313" key="3">
    <source>
        <dbReference type="Proteomes" id="UP000189464"/>
    </source>
</evidence>
<dbReference type="KEGG" id="dfg:B0537_03550"/>
<dbReference type="PANTHER" id="PTHR47619">
    <property type="entry name" value="METALLO-HYDROLASE YYCJ-RELATED"/>
    <property type="match status" value="1"/>
</dbReference>
<dbReference type="SUPFAM" id="SSF56281">
    <property type="entry name" value="Metallo-hydrolase/oxidoreductase"/>
    <property type="match status" value="1"/>
</dbReference>
<evidence type="ECO:0000313" key="2">
    <source>
        <dbReference type="EMBL" id="AQS58241.1"/>
    </source>
</evidence>
<organism evidence="2 3">
    <name type="scientific">Desulforamulus ferrireducens</name>
    <dbReference type="NCBI Taxonomy" id="1833852"/>
    <lineage>
        <taxon>Bacteria</taxon>
        <taxon>Bacillati</taxon>
        <taxon>Bacillota</taxon>
        <taxon>Clostridia</taxon>
        <taxon>Eubacteriales</taxon>
        <taxon>Peptococcaceae</taxon>
        <taxon>Desulforamulus</taxon>
    </lineage>
</organism>
<dbReference type="AlphaFoldDB" id="A0A1S6ITZ2"/>
<protein>
    <recommendedName>
        <fullName evidence="1">Metallo-beta-lactamase domain-containing protein</fullName>
    </recommendedName>
</protein>
<dbReference type="InterPro" id="IPR036866">
    <property type="entry name" value="RibonucZ/Hydroxyglut_hydro"/>
</dbReference>
<dbReference type="RefSeq" id="WP_077713205.1">
    <property type="nucleotide sequence ID" value="NZ_CP019698.1"/>
</dbReference>